<evidence type="ECO:0000313" key="2">
    <source>
        <dbReference type="EMBL" id="KAH0812185.1"/>
    </source>
</evidence>
<keyword evidence="1" id="KW-0040">ANK repeat</keyword>
<dbReference type="Proteomes" id="UP000719412">
    <property type="component" value="Unassembled WGS sequence"/>
</dbReference>
<feature type="repeat" description="ANK" evidence="1">
    <location>
        <begin position="22"/>
        <end position="54"/>
    </location>
</feature>
<dbReference type="SMART" id="SM00248">
    <property type="entry name" value="ANK"/>
    <property type="match status" value="2"/>
</dbReference>
<dbReference type="GO" id="GO:0006897">
    <property type="term" value="P:endocytosis"/>
    <property type="evidence" value="ECO:0007669"/>
    <property type="project" value="TreeGrafter"/>
</dbReference>
<dbReference type="InterPro" id="IPR002110">
    <property type="entry name" value="Ankyrin_rpt"/>
</dbReference>
<name>A0A8J6H5D4_TENMO</name>
<accession>A0A8J6H5D4</accession>
<protein>
    <submittedName>
        <fullName evidence="2">Uncharacterized protein</fullName>
    </submittedName>
</protein>
<sequence>MGRANIIPIAGIDSIGNWNDLEGDTPLHDAISKKRDDMLTLLLDHNADITLTNNNGFNALHHAALRGNPRNSGTYFETLDDIAPRRPFFALLNIFWCGRSVSIKYSTEATSCIRIVTAGCNNINILRPNATVAVNLYAVFGIFCKMETLSLRAKLSPELREAKFRASGGKLTTRIKGRDATNLPAPCNSTEIKNRVNFLRWHRGAPFTPKGLATEAPFAPAPRNPVGVTAKVRIIANDNVKTAGGQSVWWGPSATAFTADVCDVHTSRRVGRGDNDSGSGGRVLLLIIHLDRALEAADAPQLMVLMNVPFAKWRDGNRSRVSNWGKFSFCNANLAQHDRRPQQYSYSFDIDVERDLNGFQSRQHFKIGNVISEWDSGKMRFHISETQIWQFLKFSVVVLPKISLSALVYLDRFDDTGAYGRDKFRDKRTSFSGQKKLNPDVNMCGGRICFGVAVLTFDLDEFDFNEVENLQEIGGIYTSPSPIDLSAWCSHKRSFLWRRREFGDRVGEAAHPKPVEVTGCNVVIDRGRTKPVTCWLHAPSVEFLHHRCNFLVGFHHVEASPREYPAAPGFTEIYCKH</sequence>
<dbReference type="Gene3D" id="1.25.40.20">
    <property type="entry name" value="Ankyrin repeat-containing domain"/>
    <property type="match status" value="1"/>
</dbReference>
<dbReference type="Pfam" id="PF13637">
    <property type="entry name" value="Ank_4"/>
    <property type="match status" value="1"/>
</dbReference>
<comment type="caution">
    <text evidence="2">The sequence shown here is derived from an EMBL/GenBank/DDBJ whole genome shotgun (WGS) entry which is preliminary data.</text>
</comment>
<keyword evidence="3" id="KW-1185">Reference proteome</keyword>
<proteinExistence type="predicted"/>
<dbReference type="PANTHER" id="PTHR24202">
    <property type="entry name" value="E3 UBIQUITIN-PROTEIN LIGASE MIB2"/>
    <property type="match status" value="1"/>
</dbReference>
<reference evidence="2" key="2">
    <citation type="submission" date="2021-08" db="EMBL/GenBank/DDBJ databases">
        <authorList>
            <person name="Eriksson T."/>
        </authorList>
    </citation>
    <scope>NUCLEOTIDE SEQUENCE</scope>
    <source>
        <strain evidence="2">Stoneville</strain>
        <tissue evidence="2">Whole head</tissue>
    </source>
</reference>
<organism evidence="2 3">
    <name type="scientific">Tenebrio molitor</name>
    <name type="common">Yellow mealworm beetle</name>
    <dbReference type="NCBI Taxonomy" id="7067"/>
    <lineage>
        <taxon>Eukaryota</taxon>
        <taxon>Metazoa</taxon>
        <taxon>Ecdysozoa</taxon>
        <taxon>Arthropoda</taxon>
        <taxon>Hexapoda</taxon>
        <taxon>Insecta</taxon>
        <taxon>Pterygota</taxon>
        <taxon>Neoptera</taxon>
        <taxon>Endopterygota</taxon>
        <taxon>Coleoptera</taxon>
        <taxon>Polyphaga</taxon>
        <taxon>Cucujiformia</taxon>
        <taxon>Tenebrionidae</taxon>
        <taxon>Tenebrio</taxon>
    </lineage>
</organism>
<reference evidence="2" key="1">
    <citation type="journal article" date="2020" name="J Insects Food Feed">
        <title>The yellow mealworm (Tenebrio molitor) genome: a resource for the emerging insects as food and feed industry.</title>
        <authorList>
            <person name="Eriksson T."/>
            <person name="Andere A."/>
            <person name="Kelstrup H."/>
            <person name="Emery V."/>
            <person name="Picard C."/>
        </authorList>
    </citation>
    <scope>NUCLEOTIDE SEQUENCE</scope>
    <source>
        <strain evidence="2">Stoneville</strain>
        <tissue evidence="2">Whole head</tissue>
    </source>
</reference>
<dbReference type="PROSITE" id="PS50088">
    <property type="entry name" value="ANK_REPEAT"/>
    <property type="match status" value="1"/>
</dbReference>
<dbReference type="SUPFAM" id="SSF48403">
    <property type="entry name" value="Ankyrin repeat"/>
    <property type="match status" value="1"/>
</dbReference>
<dbReference type="GO" id="GO:0016567">
    <property type="term" value="P:protein ubiquitination"/>
    <property type="evidence" value="ECO:0007669"/>
    <property type="project" value="TreeGrafter"/>
</dbReference>
<dbReference type="EMBL" id="JABDTM020026231">
    <property type="protein sequence ID" value="KAH0812185.1"/>
    <property type="molecule type" value="Genomic_DNA"/>
</dbReference>
<dbReference type="InterPro" id="IPR036770">
    <property type="entry name" value="Ankyrin_rpt-contain_sf"/>
</dbReference>
<gene>
    <name evidence="2" type="ORF">GEV33_010602</name>
</gene>
<evidence type="ECO:0000256" key="1">
    <source>
        <dbReference type="PROSITE-ProRule" id="PRU00023"/>
    </source>
</evidence>
<dbReference type="AlphaFoldDB" id="A0A8J6H5D4"/>
<dbReference type="PANTHER" id="PTHR24202:SF53">
    <property type="entry name" value="E3 UBIQUITIN-PROTEIN LIGASE MIB1"/>
    <property type="match status" value="1"/>
</dbReference>
<dbReference type="GO" id="GO:0005737">
    <property type="term" value="C:cytoplasm"/>
    <property type="evidence" value="ECO:0007669"/>
    <property type="project" value="TreeGrafter"/>
</dbReference>
<dbReference type="PROSITE" id="PS50297">
    <property type="entry name" value="ANK_REP_REGION"/>
    <property type="match status" value="1"/>
</dbReference>
<evidence type="ECO:0000313" key="3">
    <source>
        <dbReference type="Proteomes" id="UP000719412"/>
    </source>
</evidence>
<dbReference type="GO" id="GO:0007219">
    <property type="term" value="P:Notch signaling pathway"/>
    <property type="evidence" value="ECO:0007669"/>
    <property type="project" value="TreeGrafter"/>
</dbReference>